<keyword evidence="5" id="KW-0804">Transcription</keyword>
<evidence type="ECO:0000256" key="3">
    <source>
        <dbReference type="ARBA" id="ARBA00023015"/>
    </source>
</evidence>
<dbReference type="InterPro" id="IPR002197">
    <property type="entry name" value="HTH_Fis"/>
</dbReference>
<dbReference type="CDD" id="cd00009">
    <property type="entry name" value="AAA"/>
    <property type="match status" value="1"/>
</dbReference>
<keyword evidence="1" id="KW-0547">Nucleotide-binding</keyword>
<dbReference type="InterPro" id="IPR003593">
    <property type="entry name" value="AAA+_ATPase"/>
</dbReference>
<dbReference type="Gene3D" id="1.10.10.60">
    <property type="entry name" value="Homeodomain-like"/>
    <property type="match status" value="1"/>
</dbReference>
<dbReference type="PANTHER" id="PTHR32071">
    <property type="entry name" value="TRANSCRIPTIONAL REGULATORY PROTEIN"/>
    <property type="match status" value="1"/>
</dbReference>
<dbReference type="Pfam" id="PF00158">
    <property type="entry name" value="Sigma54_activat"/>
    <property type="match status" value="1"/>
</dbReference>
<dbReference type="EMBL" id="LZRT01000056">
    <property type="protein sequence ID" value="OUM88758.1"/>
    <property type="molecule type" value="Genomic_DNA"/>
</dbReference>
<dbReference type="InterPro" id="IPR025662">
    <property type="entry name" value="Sigma_54_int_dom_ATP-bd_1"/>
</dbReference>
<dbReference type="SUPFAM" id="SSF55785">
    <property type="entry name" value="PYP-like sensor domain (PAS domain)"/>
    <property type="match status" value="1"/>
</dbReference>
<sequence length="639" mass="71464">MEGVGSVIKPRVAVITYSRLTHMVQEVLAEGQWSAEFTLHDVLIEEAAKKAREIEETGAADVLVASGANATAIEAQNLELPMVRIKVTGFDLMHALWSAKRMNHRAVVMSYRESIPQLEWFRDLFRVDLMQEVYHDVNDAQEKLYRLLKEGELAIIGASLISQLTERMGGHSIFIYSKSSIRLALETAVDLAVQRRAEIEKREKMQAMMRAVHDGILYVDTQGRLMEVNPAAERLLGISAAEVLGRPVNEVVPEIQLDEVFKTGEPLLNVVQKVKQGMLLVNRIPVVHQGARIGAVATIQDAQTVQQAEKAIRKRVYSKGLVAKVTFDQIIGQSEALRKAIKKARQYARADATVLIRGETGTGKELFAQSIHNASPRHLHPFVAVNCAALPESLLESELFGYEEGAFTGARKGGKPGLFELAHGGTLFLDEVGEMSLPLQARLLRVLQEKEVMRIGSETILPIDVRVLAATNRDLKEMVEKGLFRQDLYYRLNVLSLDLPPLRQRLDDLPDLFRSFLRSYGVDERVIEAALSAMLPILCRHDWPGNIRELENIAERVSVLLQGNVEMKEVVDEVAGELFGDQAEVLSQPSGLAGEVEDWERQRILQVLREVDGSRTKAAKLLGISRSTLWRKLKDFEIQ</sequence>
<keyword evidence="4" id="KW-0238">DNA-binding</keyword>
<evidence type="ECO:0000313" key="8">
    <source>
        <dbReference type="EMBL" id="OUM88758.1"/>
    </source>
</evidence>
<dbReference type="PROSITE" id="PS00676">
    <property type="entry name" value="SIGMA54_INTERACT_2"/>
    <property type="match status" value="1"/>
</dbReference>
<dbReference type="PRINTS" id="PR01590">
    <property type="entry name" value="HTHFIS"/>
</dbReference>
<dbReference type="PROSITE" id="PS50112">
    <property type="entry name" value="PAS"/>
    <property type="match status" value="1"/>
</dbReference>
<feature type="domain" description="PAS" evidence="7">
    <location>
        <begin position="201"/>
        <end position="246"/>
    </location>
</feature>
<proteinExistence type="predicted"/>
<protein>
    <submittedName>
        <fullName evidence="8">Fis family transcriptional regulator</fullName>
    </submittedName>
</protein>
<dbReference type="AlphaFoldDB" id="A0A1Y3PUC5"/>
<dbReference type="GO" id="GO:0043565">
    <property type="term" value="F:sequence-specific DNA binding"/>
    <property type="evidence" value="ECO:0007669"/>
    <property type="project" value="InterPro"/>
</dbReference>
<keyword evidence="3" id="KW-0805">Transcription regulation</keyword>
<dbReference type="InterPro" id="IPR000014">
    <property type="entry name" value="PAS"/>
</dbReference>
<dbReference type="SMART" id="SM00091">
    <property type="entry name" value="PAS"/>
    <property type="match status" value="1"/>
</dbReference>
<dbReference type="InterPro" id="IPR013767">
    <property type="entry name" value="PAS_fold"/>
</dbReference>
<dbReference type="Pfam" id="PF02954">
    <property type="entry name" value="HTH_8"/>
    <property type="match status" value="1"/>
</dbReference>
<evidence type="ECO:0000259" key="7">
    <source>
        <dbReference type="PROSITE" id="PS50112"/>
    </source>
</evidence>
<evidence type="ECO:0000256" key="4">
    <source>
        <dbReference type="ARBA" id="ARBA00023125"/>
    </source>
</evidence>
<dbReference type="Gene3D" id="1.10.8.60">
    <property type="match status" value="1"/>
</dbReference>
<dbReference type="CDD" id="cd00130">
    <property type="entry name" value="PAS"/>
    <property type="match status" value="1"/>
</dbReference>
<dbReference type="InterPro" id="IPR002078">
    <property type="entry name" value="Sigma_54_int"/>
</dbReference>
<dbReference type="InterPro" id="IPR025944">
    <property type="entry name" value="Sigma_54_int_dom_CS"/>
</dbReference>
<dbReference type="InterPro" id="IPR009057">
    <property type="entry name" value="Homeodomain-like_sf"/>
</dbReference>
<dbReference type="Proteomes" id="UP000196475">
    <property type="component" value="Unassembled WGS sequence"/>
</dbReference>
<comment type="caution">
    <text evidence="8">The sequence shown here is derived from an EMBL/GenBank/DDBJ whole genome shotgun (WGS) entry which is preliminary data.</text>
</comment>
<dbReference type="FunFam" id="3.40.50.300:FF:000006">
    <property type="entry name" value="DNA-binding transcriptional regulator NtrC"/>
    <property type="match status" value="1"/>
</dbReference>
<evidence type="ECO:0000256" key="1">
    <source>
        <dbReference type="ARBA" id="ARBA00022741"/>
    </source>
</evidence>
<dbReference type="GO" id="GO:0006355">
    <property type="term" value="P:regulation of DNA-templated transcription"/>
    <property type="evidence" value="ECO:0007669"/>
    <property type="project" value="InterPro"/>
</dbReference>
<reference evidence="9" key="1">
    <citation type="submission" date="2016-06" db="EMBL/GenBank/DDBJ databases">
        <authorList>
            <person name="Nascimento L."/>
            <person name="Pereira R.V."/>
            <person name="Martins L.F."/>
            <person name="Quaggio R.B."/>
            <person name="Silva A.M."/>
            <person name="Setubal J.C."/>
        </authorList>
    </citation>
    <scope>NUCLEOTIDE SEQUENCE [LARGE SCALE GENOMIC DNA]</scope>
</reference>
<dbReference type="InterPro" id="IPR010524">
    <property type="entry name" value="Sig_transdc_resp-reg_PrpR_N"/>
</dbReference>
<dbReference type="Gene3D" id="3.30.450.20">
    <property type="entry name" value="PAS domain"/>
    <property type="match status" value="1"/>
</dbReference>
<dbReference type="NCBIfam" id="TIGR00229">
    <property type="entry name" value="sensory_box"/>
    <property type="match status" value="1"/>
</dbReference>
<accession>A0A1Y3PUC5</accession>
<dbReference type="Pfam" id="PF25601">
    <property type="entry name" value="AAA_lid_14"/>
    <property type="match status" value="1"/>
</dbReference>
<organism evidence="8 9">
    <name type="scientific">Bacillus thermozeamaize</name>
    <dbReference type="NCBI Taxonomy" id="230954"/>
    <lineage>
        <taxon>Bacteria</taxon>
        <taxon>Bacillati</taxon>
        <taxon>Bacillota</taxon>
        <taxon>Bacilli</taxon>
        <taxon>Bacillales</taxon>
        <taxon>Bacillaceae</taxon>
        <taxon>Bacillus</taxon>
    </lineage>
</organism>
<dbReference type="PROSITE" id="PS50045">
    <property type="entry name" value="SIGMA54_INTERACT_4"/>
    <property type="match status" value="1"/>
</dbReference>
<dbReference type="GO" id="GO:0000156">
    <property type="term" value="F:phosphorelay response regulator activity"/>
    <property type="evidence" value="ECO:0007669"/>
    <property type="project" value="InterPro"/>
</dbReference>
<gene>
    <name evidence="8" type="ORF">BAA01_14060</name>
</gene>
<dbReference type="SUPFAM" id="SSF159800">
    <property type="entry name" value="PrpR receptor domain-like"/>
    <property type="match status" value="1"/>
</dbReference>
<feature type="domain" description="Sigma-54 factor interaction" evidence="6">
    <location>
        <begin position="330"/>
        <end position="559"/>
    </location>
</feature>
<dbReference type="Gene3D" id="3.40.50.2300">
    <property type="match status" value="1"/>
</dbReference>
<dbReference type="InterPro" id="IPR058031">
    <property type="entry name" value="AAA_lid_NorR"/>
</dbReference>
<dbReference type="PROSITE" id="PS00675">
    <property type="entry name" value="SIGMA54_INTERACT_1"/>
    <property type="match status" value="1"/>
</dbReference>
<evidence type="ECO:0000313" key="9">
    <source>
        <dbReference type="Proteomes" id="UP000196475"/>
    </source>
</evidence>
<dbReference type="InterPro" id="IPR025943">
    <property type="entry name" value="Sigma_54_int_dom_ATP-bd_2"/>
</dbReference>
<dbReference type="SUPFAM" id="SSF46689">
    <property type="entry name" value="Homeodomain-like"/>
    <property type="match status" value="1"/>
</dbReference>
<dbReference type="PANTHER" id="PTHR32071:SF57">
    <property type="entry name" value="C4-DICARBOXYLATE TRANSPORT TRANSCRIPTIONAL REGULATORY PROTEIN DCTD"/>
    <property type="match status" value="1"/>
</dbReference>
<dbReference type="PROSITE" id="PS00688">
    <property type="entry name" value="SIGMA54_INTERACT_3"/>
    <property type="match status" value="1"/>
</dbReference>
<dbReference type="Pfam" id="PF00989">
    <property type="entry name" value="PAS"/>
    <property type="match status" value="1"/>
</dbReference>
<evidence type="ECO:0000256" key="5">
    <source>
        <dbReference type="ARBA" id="ARBA00023163"/>
    </source>
</evidence>
<evidence type="ECO:0000259" key="6">
    <source>
        <dbReference type="PROSITE" id="PS50045"/>
    </source>
</evidence>
<evidence type="ECO:0000256" key="2">
    <source>
        <dbReference type="ARBA" id="ARBA00022840"/>
    </source>
</evidence>
<name>A0A1Y3PUC5_9BACI</name>
<dbReference type="SMART" id="SM00382">
    <property type="entry name" value="AAA"/>
    <property type="match status" value="1"/>
</dbReference>
<dbReference type="Gene3D" id="3.40.50.10660">
    <property type="entry name" value="PrpR receptor domain-like"/>
    <property type="match status" value="1"/>
</dbReference>
<dbReference type="InterPro" id="IPR035965">
    <property type="entry name" value="PAS-like_dom_sf"/>
</dbReference>
<keyword evidence="2" id="KW-0067">ATP-binding</keyword>
<dbReference type="SUPFAM" id="SSF52540">
    <property type="entry name" value="P-loop containing nucleoside triphosphate hydrolases"/>
    <property type="match status" value="1"/>
</dbReference>
<dbReference type="Gene3D" id="3.40.50.300">
    <property type="entry name" value="P-loop containing nucleotide triphosphate hydrolases"/>
    <property type="match status" value="1"/>
</dbReference>
<dbReference type="GO" id="GO:0005524">
    <property type="term" value="F:ATP binding"/>
    <property type="evidence" value="ECO:0007669"/>
    <property type="project" value="UniProtKB-KW"/>
</dbReference>
<dbReference type="InterPro" id="IPR027417">
    <property type="entry name" value="P-loop_NTPase"/>
</dbReference>
<dbReference type="Pfam" id="PF06506">
    <property type="entry name" value="PrpR_N"/>
    <property type="match status" value="1"/>
</dbReference>